<evidence type="ECO:0000313" key="8">
    <source>
        <dbReference type="EMBL" id="AFZ46739.1"/>
    </source>
</evidence>
<proteinExistence type="inferred from homology"/>
<dbReference type="Gene3D" id="2.160.20.70">
    <property type="match status" value="1"/>
</dbReference>
<dbReference type="PANTHER" id="PTHR34108:SF1">
    <property type="entry name" value="SEPTUM SITE-DETERMINING PROTEIN MINC"/>
    <property type="match status" value="1"/>
</dbReference>
<reference evidence="9" key="1">
    <citation type="journal article" date="2013" name="Proc. Natl. Acad. Sci. U.S.A.">
        <title>Improving the coverage of the cyanobacterial phylum using diversity-driven genome sequencing.</title>
        <authorList>
            <person name="Shih P.M."/>
            <person name="Wu D."/>
            <person name="Latifi A."/>
            <person name="Axen S.D."/>
            <person name="Fewer D.P."/>
            <person name="Talla E."/>
            <person name="Calteau A."/>
            <person name="Cai F."/>
            <person name="Tandeau de Marsac N."/>
            <person name="Rippka R."/>
            <person name="Herdman M."/>
            <person name="Sivonen K."/>
            <person name="Coursin T."/>
            <person name="Laurent T."/>
            <person name="Goodwin L."/>
            <person name="Nolan M."/>
            <person name="Davenport K.W."/>
            <person name="Han C.S."/>
            <person name="Rubin E.M."/>
            <person name="Eisen J.A."/>
            <person name="Woyke T."/>
            <person name="Gugger M."/>
            <person name="Kerfeld C.A."/>
        </authorList>
    </citation>
    <scope>NUCLEOTIDE SEQUENCE [LARGE SCALE GENOMIC DNA]</scope>
    <source>
        <strain evidence="9">ATCC 29140 / PCC 7202</strain>
    </source>
</reference>
<dbReference type="SUPFAM" id="SSF63848">
    <property type="entry name" value="Cell-division inhibitor MinC, C-terminal domain"/>
    <property type="match status" value="1"/>
</dbReference>
<dbReference type="InterPro" id="IPR036145">
    <property type="entry name" value="MinC_C_sf"/>
</dbReference>
<feature type="region of interest" description="Disordered" evidence="6">
    <location>
        <begin position="1"/>
        <end position="30"/>
    </location>
</feature>
<dbReference type="PATRIC" id="fig|292563.3.peg.806"/>
<evidence type="ECO:0000313" key="9">
    <source>
        <dbReference type="Proteomes" id="UP000010483"/>
    </source>
</evidence>
<keyword evidence="2 5" id="KW-0717">Septation</keyword>
<evidence type="ECO:0000256" key="5">
    <source>
        <dbReference type="HAMAP-Rule" id="MF_00267"/>
    </source>
</evidence>
<dbReference type="GO" id="GO:1901891">
    <property type="term" value="P:regulation of cell septum assembly"/>
    <property type="evidence" value="ECO:0007669"/>
    <property type="project" value="InterPro"/>
</dbReference>
<dbReference type="NCBIfam" id="TIGR01222">
    <property type="entry name" value="minC"/>
    <property type="match status" value="1"/>
</dbReference>
<dbReference type="HAMAP" id="MF_00267">
    <property type="entry name" value="MinC"/>
    <property type="match status" value="1"/>
</dbReference>
<feature type="compositionally biased region" description="Polar residues" evidence="6">
    <location>
        <begin position="1"/>
        <end position="21"/>
    </location>
</feature>
<dbReference type="AlphaFoldDB" id="K9YIS6"/>
<dbReference type="PANTHER" id="PTHR34108">
    <property type="entry name" value="SEPTUM SITE-DETERMINING PROTEIN MINC"/>
    <property type="match status" value="1"/>
</dbReference>
<dbReference type="GO" id="GO:0000902">
    <property type="term" value="P:cell morphogenesis"/>
    <property type="evidence" value="ECO:0007669"/>
    <property type="project" value="InterPro"/>
</dbReference>
<organism evidence="8 9">
    <name type="scientific">Cyanobacterium stanieri (strain ATCC 29140 / PCC 7202)</name>
    <dbReference type="NCBI Taxonomy" id="292563"/>
    <lineage>
        <taxon>Bacteria</taxon>
        <taxon>Bacillati</taxon>
        <taxon>Cyanobacteriota</taxon>
        <taxon>Cyanophyceae</taxon>
        <taxon>Oscillatoriophycideae</taxon>
        <taxon>Chroococcales</taxon>
        <taxon>Geminocystaceae</taxon>
        <taxon>Cyanobacterium</taxon>
    </lineage>
</organism>
<dbReference type="HOGENOM" id="CLU_048711_0_0_3"/>
<dbReference type="InterPro" id="IPR005526">
    <property type="entry name" value="Septum_form_inhib_MinC_C"/>
</dbReference>
<keyword evidence="9" id="KW-1185">Reference proteome</keyword>
<sequence length="302" mass="34045">MTNEPENLSQEEINLQPQEENTPIEEESNIETTLPPLTSQEQIKLKQEGNLVYIFLPSQKTINNHQWQRMIEDLKTRLQQMDKSWLPNTKAHLESGDRLLDTRQIRELDEILEHHLLKLDLVIAQRRQTAVAAASAGYSVKQNPSISLFAKTKENPPQNLAEPLYIKNNLRSGVQISHPSTVIVFGDVNPGARVIAGGDVYIWGTLKGIAHAGAGGNRESLIMALKMNPTQLRIADLVARAPDDAPENSMAEVAYVSVDGIRIREADSFRKLNVFNSEKKCWVNNHNSELRFERTDNLTIQN</sequence>
<comment type="similarity">
    <text evidence="5">Belongs to the MinC family.</text>
</comment>
<dbReference type="STRING" id="292563.Cyast_0767"/>
<evidence type="ECO:0000256" key="6">
    <source>
        <dbReference type="SAM" id="MobiDB-lite"/>
    </source>
</evidence>
<keyword evidence="3 5" id="KW-0131">Cell cycle</keyword>
<dbReference type="InterPro" id="IPR013033">
    <property type="entry name" value="MinC"/>
</dbReference>
<accession>K9YIS6</accession>
<evidence type="ECO:0000256" key="1">
    <source>
        <dbReference type="ARBA" id="ARBA00022618"/>
    </source>
</evidence>
<dbReference type="Pfam" id="PF03775">
    <property type="entry name" value="MinC_C"/>
    <property type="match status" value="1"/>
</dbReference>
<name>K9YIS6_CYASC</name>
<evidence type="ECO:0000259" key="7">
    <source>
        <dbReference type="Pfam" id="PF03775"/>
    </source>
</evidence>
<comment type="function">
    <text evidence="5">Cell division inhibitor that blocks the formation of polar Z ring septums. Rapidly oscillates between the poles of the cell to destabilize FtsZ filaments that have formed before they mature into polar Z rings. Prevents FtsZ polymerization.</text>
</comment>
<dbReference type="Proteomes" id="UP000010483">
    <property type="component" value="Chromosome"/>
</dbReference>
<dbReference type="InterPro" id="IPR016098">
    <property type="entry name" value="CAP/MinC_C"/>
</dbReference>
<dbReference type="eggNOG" id="COG0850">
    <property type="taxonomic scope" value="Bacteria"/>
</dbReference>
<feature type="domain" description="Septum formation inhibitor MinC C-terminal" evidence="7">
    <location>
        <begin position="166"/>
        <end position="261"/>
    </location>
</feature>
<evidence type="ECO:0000256" key="4">
    <source>
        <dbReference type="ARBA" id="ARBA00046874"/>
    </source>
</evidence>
<gene>
    <name evidence="5" type="primary">minC</name>
    <name evidence="8" type="ordered locus">Cyast_0767</name>
</gene>
<evidence type="ECO:0000256" key="3">
    <source>
        <dbReference type="ARBA" id="ARBA00023306"/>
    </source>
</evidence>
<evidence type="ECO:0000256" key="2">
    <source>
        <dbReference type="ARBA" id="ARBA00023210"/>
    </source>
</evidence>
<dbReference type="KEGG" id="csn:Cyast_0767"/>
<keyword evidence="1 5" id="KW-0132">Cell division</keyword>
<protein>
    <recommendedName>
        <fullName evidence="5">Probable septum site-determining protein MinC</fullName>
    </recommendedName>
</protein>
<comment type="subunit">
    <text evidence="4 5">Interacts with MinD and FtsZ.</text>
</comment>
<dbReference type="GO" id="GO:0000917">
    <property type="term" value="P:division septum assembly"/>
    <property type="evidence" value="ECO:0007669"/>
    <property type="project" value="UniProtKB-KW"/>
</dbReference>
<dbReference type="EMBL" id="CP003940">
    <property type="protein sequence ID" value="AFZ46739.1"/>
    <property type="molecule type" value="Genomic_DNA"/>
</dbReference>